<dbReference type="AlphaFoldDB" id="A0A2K2CG48"/>
<evidence type="ECO:0000259" key="2">
    <source>
        <dbReference type="Pfam" id="PF13837"/>
    </source>
</evidence>
<dbReference type="Gene3D" id="3.40.1160.10">
    <property type="entry name" value="Acetylglutamate kinase-like"/>
    <property type="match status" value="1"/>
</dbReference>
<evidence type="ECO:0000313" key="3">
    <source>
        <dbReference type="EMBL" id="PNT61004.1"/>
    </source>
</evidence>
<feature type="region of interest" description="Disordered" evidence="1">
    <location>
        <begin position="1"/>
        <end position="114"/>
    </location>
</feature>
<dbReference type="EnsemblPlants" id="PNT61004">
    <property type="protein sequence ID" value="PNT61004"/>
    <property type="gene ID" value="BRADI_5g08980v3"/>
</dbReference>
<keyword evidence="5" id="KW-1185">Reference proteome</keyword>
<evidence type="ECO:0000313" key="5">
    <source>
        <dbReference type="Proteomes" id="UP000008810"/>
    </source>
</evidence>
<dbReference type="EMBL" id="CM000884">
    <property type="protein sequence ID" value="PNT61004.1"/>
    <property type="molecule type" value="Genomic_DNA"/>
</dbReference>
<protein>
    <recommendedName>
        <fullName evidence="2">Myb/SANT-like DNA-binding domain-containing protein</fullName>
    </recommendedName>
</protein>
<dbReference type="PANTHER" id="PTHR31307">
    <property type="entry name" value="TRIHELIX TRANSCRIPTION FACTOR ASIL2"/>
    <property type="match status" value="1"/>
</dbReference>
<reference evidence="3" key="2">
    <citation type="submission" date="2017-06" db="EMBL/GenBank/DDBJ databases">
        <title>WGS assembly of Brachypodium distachyon.</title>
        <authorList>
            <consortium name="The International Brachypodium Initiative"/>
            <person name="Lucas S."/>
            <person name="Harmon-Smith M."/>
            <person name="Lail K."/>
            <person name="Tice H."/>
            <person name="Grimwood J."/>
            <person name="Bruce D."/>
            <person name="Barry K."/>
            <person name="Shu S."/>
            <person name="Lindquist E."/>
            <person name="Wang M."/>
            <person name="Pitluck S."/>
            <person name="Vogel J.P."/>
            <person name="Garvin D.F."/>
            <person name="Mockler T.C."/>
            <person name="Schmutz J."/>
            <person name="Rokhsar D."/>
            <person name="Bevan M.W."/>
        </authorList>
    </citation>
    <scope>NUCLEOTIDE SEQUENCE</scope>
    <source>
        <strain evidence="3">Bd21</strain>
    </source>
</reference>
<dbReference type="InterPro" id="IPR044823">
    <property type="entry name" value="ASIL1/2-like"/>
</dbReference>
<dbReference type="OrthoDB" id="409889at2759"/>
<evidence type="ECO:0000313" key="4">
    <source>
        <dbReference type="EnsemblPlants" id="PNT61004"/>
    </source>
</evidence>
<evidence type="ECO:0000256" key="1">
    <source>
        <dbReference type="SAM" id="MobiDB-lite"/>
    </source>
</evidence>
<reference evidence="4" key="3">
    <citation type="submission" date="2018-08" db="UniProtKB">
        <authorList>
            <consortium name="EnsemblPlants"/>
        </authorList>
    </citation>
    <scope>IDENTIFICATION</scope>
    <source>
        <strain evidence="4">cv. Bd21</strain>
    </source>
</reference>
<dbReference type="ExpressionAtlas" id="A0A2K2CG48">
    <property type="expression patterns" value="baseline"/>
</dbReference>
<dbReference type="FunFam" id="1.10.10.60:FF:000238">
    <property type="entry name" value="Aspartate/glutamate/uridylate kinase family protein"/>
    <property type="match status" value="1"/>
</dbReference>
<sequence length="380" mass="41298">MASCDDDFGLLGDDAHPAPQPSAQPPPPQQAQTFCFVDAPATGSGSGPFVPAQEEGNHSSERGKASHHSKRRRERAEEFSDGGEYCSYISSSAGGRKGRGGGGGGSSDYRKDREEWTDGAISSLLDAYTERFEQLNRGNLRGRDWEDVAAAVTDGQGKGGAGKSVEQCKNKIDNLKKRYKVECTRNGGAGAASVSHWPWYRQMEQIIGNSSSPGTSKPLAPTNDEKPRQLLQNANKRYPSSGTGPPTMVPCSRLTPLSNPKWKRVLLKIGGTALAGEAPHNVDPKVIMLIAREVQVACRHGVENDGSSDECSIASSITRKNRCGDTSPDCTDDARGSRTIHKKASHAPSSKRKGSYLWWNWCLHRKSTFHNRYRCCTESF</sequence>
<feature type="compositionally biased region" description="Basic and acidic residues" evidence="1">
    <location>
        <begin position="55"/>
        <end position="64"/>
    </location>
</feature>
<accession>A0A2K2CG48</accession>
<proteinExistence type="predicted"/>
<feature type="compositionally biased region" description="Basic residues" evidence="1">
    <location>
        <begin position="338"/>
        <end position="350"/>
    </location>
</feature>
<organism evidence="3">
    <name type="scientific">Brachypodium distachyon</name>
    <name type="common">Purple false brome</name>
    <name type="synonym">Trachynia distachya</name>
    <dbReference type="NCBI Taxonomy" id="15368"/>
    <lineage>
        <taxon>Eukaryota</taxon>
        <taxon>Viridiplantae</taxon>
        <taxon>Streptophyta</taxon>
        <taxon>Embryophyta</taxon>
        <taxon>Tracheophyta</taxon>
        <taxon>Spermatophyta</taxon>
        <taxon>Magnoliopsida</taxon>
        <taxon>Liliopsida</taxon>
        <taxon>Poales</taxon>
        <taxon>Poaceae</taxon>
        <taxon>BOP clade</taxon>
        <taxon>Pooideae</taxon>
        <taxon>Stipodae</taxon>
        <taxon>Brachypodieae</taxon>
        <taxon>Brachypodium</taxon>
    </lineage>
</organism>
<dbReference type="PANTHER" id="PTHR31307:SF63">
    <property type="entry name" value="MYB_SANT-LIKE DNA-BINDING DOMAIN-CONTAINING PROTEIN"/>
    <property type="match status" value="1"/>
</dbReference>
<dbReference type="Gramene" id="PNT61004">
    <property type="protein sequence ID" value="PNT61004"/>
    <property type="gene ID" value="BRADI_5g08980v3"/>
</dbReference>
<name>A0A2K2CG48_BRADI</name>
<dbReference type="Proteomes" id="UP000008810">
    <property type="component" value="Chromosome 5"/>
</dbReference>
<feature type="domain" description="Myb/SANT-like DNA-binding" evidence="2">
    <location>
        <begin position="113"/>
        <end position="206"/>
    </location>
</feature>
<dbReference type="SUPFAM" id="SSF53633">
    <property type="entry name" value="Carbamate kinase-like"/>
    <property type="match status" value="1"/>
</dbReference>
<feature type="compositionally biased region" description="Pro residues" evidence="1">
    <location>
        <begin position="18"/>
        <end position="29"/>
    </location>
</feature>
<gene>
    <name evidence="4" type="primary">LOC100840998</name>
    <name evidence="3" type="ORF">BRADI_5g08980v3</name>
</gene>
<dbReference type="InterPro" id="IPR036393">
    <property type="entry name" value="AceGlu_kinase-like_sf"/>
</dbReference>
<dbReference type="InterPro" id="IPR044822">
    <property type="entry name" value="Myb_DNA-bind_4"/>
</dbReference>
<feature type="region of interest" description="Disordered" evidence="1">
    <location>
        <begin position="324"/>
        <end position="350"/>
    </location>
</feature>
<dbReference type="Pfam" id="PF13837">
    <property type="entry name" value="Myb_DNA-bind_4"/>
    <property type="match status" value="1"/>
</dbReference>
<reference evidence="3 4" key="1">
    <citation type="journal article" date="2010" name="Nature">
        <title>Genome sequencing and analysis of the model grass Brachypodium distachyon.</title>
        <authorList>
            <consortium name="International Brachypodium Initiative"/>
        </authorList>
    </citation>
    <scope>NUCLEOTIDE SEQUENCE [LARGE SCALE GENOMIC DNA]</scope>
    <source>
        <strain evidence="3 4">Bd21</strain>
    </source>
</reference>
<dbReference type="Gene3D" id="1.10.10.60">
    <property type="entry name" value="Homeodomain-like"/>
    <property type="match status" value="1"/>
</dbReference>